<proteinExistence type="predicted"/>
<name>A0AAW1Q8H3_9CHLO</name>
<evidence type="ECO:0000256" key="1">
    <source>
        <dbReference type="SAM" id="MobiDB-lite"/>
    </source>
</evidence>
<keyword evidence="3" id="KW-1185">Reference proteome</keyword>
<gene>
    <name evidence="2" type="ORF">WJX74_010665</name>
</gene>
<dbReference type="Gene3D" id="3.40.50.300">
    <property type="entry name" value="P-loop containing nucleotide triphosphate hydrolases"/>
    <property type="match status" value="1"/>
</dbReference>
<comment type="caution">
    <text evidence="2">The sequence shown here is derived from an EMBL/GenBank/DDBJ whole genome shotgun (WGS) entry which is preliminary data.</text>
</comment>
<dbReference type="SUPFAM" id="SSF52540">
    <property type="entry name" value="P-loop containing nucleoside triphosphate hydrolases"/>
    <property type="match status" value="1"/>
</dbReference>
<accession>A0AAW1Q8H3</accession>
<evidence type="ECO:0000313" key="3">
    <source>
        <dbReference type="Proteomes" id="UP001438707"/>
    </source>
</evidence>
<feature type="region of interest" description="Disordered" evidence="1">
    <location>
        <begin position="211"/>
        <end position="235"/>
    </location>
</feature>
<dbReference type="Pfam" id="PF13671">
    <property type="entry name" value="AAA_33"/>
    <property type="match status" value="1"/>
</dbReference>
<organism evidence="2 3">
    <name type="scientific">Apatococcus lobatus</name>
    <dbReference type="NCBI Taxonomy" id="904363"/>
    <lineage>
        <taxon>Eukaryota</taxon>
        <taxon>Viridiplantae</taxon>
        <taxon>Chlorophyta</taxon>
        <taxon>core chlorophytes</taxon>
        <taxon>Trebouxiophyceae</taxon>
        <taxon>Chlorellales</taxon>
        <taxon>Chlorellaceae</taxon>
        <taxon>Apatococcus</taxon>
    </lineage>
</organism>
<dbReference type="AlphaFoldDB" id="A0AAW1Q8H3"/>
<dbReference type="PANTHER" id="PTHR20873">
    <property type="entry name" value="L-SERYL-TRNA(SEC) KINASE"/>
    <property type="match status" value="1"/>
</dbReference>
<evidence type="ECO:0000313" key="2">
    <source>
        <dbReference type="EMBL" id="KAK9817333.1"/>
    </source>
</evidence>
<protein>
    <submittedName>
        <fullName evidence="2">Uncharacterized protein</fullName>
    </submittedName>
</protein>
<reference evidence="2 3" key="1">
    <citation type="journal article" date="2024" name="Nat. Commun.">
        <title>Phylogenomics reveals the evolutionary origins of lichenization in chlorophyte algae.</title>
        <authorList>
            <person name="Puginier C."/>
            <person name="Libourel C."/>
            <person name="Otte J."/>
            <person name="Skaloud P."/>
            <person name="Haon M."/>
            <person name="Grisel S."/>
            <person name="Petersen M."/>
            <person name="Berrin J.G."/>
            <person name="Delaux P.M."/>
            <person name="Dal Grande F."/>
            <person name="Keller J."/>
        </authorList>
    </citation>
    <scope>NUCLEOTIDE SEQUENCE [LARGE SCALE GENOMIC DNA]</scope>
    <source>
        <strain evidence="2 3">SAG 2145</strain>
    </source>
</reference>
<sequence>MAELGSKSEKEATARACLLLLCGLPASGKSTLSRALQDFCSQQEQHTRCQVLSTDNAQAELSGGEDFNAKLWKAARRGVLQQTECLLRTAFGAATHTRLLLIVDDNMQYRSMRREFFQVARDARSAFVQLYISLPVELALKRNGQRTLQTRVPDAVIHRMAATLELPGAPGSRAAWDAAAAIHIKAEDLEGKSEADLGAIAWRAVTAKWGHAPPLPPTADDARAGARSSAAASDKHQLDLACRRAISETMKTAEGHGASGQLALRLNAHRKQLLERHNESATLPMNQLHICRSPEKGRSCVSSIKGITYA</sequence>
<dbReference type="PANTHER" id="PTHR20873:SF0">
    <property type="entry name" value="L-SERYL-TRNA(SEC) KINASE"/>
    <property type="match status" value="1"/>
</dbReference>
<dbReference type="InterPro" id="IPR027417">
    <property type="entry name" value="P-loop_NTPase"/>
</dbReference>
<dbReference type="GO" id="GO:0016301">
    <property type="term" value="F:kinase activity"/>
    <property type="evidence" value="ECO:0007669"/>
    <property type="project" value="TreeGrafter"/>
</dbReference>
<dbReference type="InterPro" id="IPR052648">
    <property type="entry name" value="Ser-tRNA(Sec)_kinase"/>
</dbReference>
<dbReference type="Proteomes" id="UP001438707">
    <property type="component" value="Unassembled WGS sequence"/>
</dbReference>
<dbReference type="GO" id="GO:0000049">
    <property type="term" value="F:tRNA binding"/>
    <property type="evidence" value="ECO:0007669"/>
    <property type="project" value="TreeGrafter"/>
</dbReference>
<dbReference type="EMBL" id="JALJOS010000075">
    <property type="protein sequence ID" value="KAK9817333.1"/>
    <property type="molecule type" value="Genomic_DNA"/>
</dbReference>